<evidence type="ECO:0000313" key="3">
    <source>
        <dbReference type="EMBL" id="ODS24384.1"/>
    </source>
</evidence>
<evidence type="ECO:0008006" key="5">
    <source>
        <dbReference type="Google" id="ProtNLM"/>
    </source>
</evidence>
<comment type="subcellular location">
    <subcellularLocation>
        <location evidence="1">Periplasm</location>
    </subcellularLocation>
</comment>
<evidence type="ECO:0000313" key="4">
    <source>
        <dbReference type="Proteomes" id="UP000242502"/>
    </source>
</evidence>
<dbReference type="Proteomes" id="UP000242502">
    <property type="component" value="Unassembled WGS sequence"/>
</dbReference>
<dbReference type="PANTHER" id="PTHR43649">
    <property type="entry name" value="ARABINOSE-BINDING PROTEIN-RELATED"/>
    <property type="match status" value="1"/>
</dbReference>
<dbReference type="GO" id="GO:0042597">
    <property type="term" value="C:periplasmic space"/>
    <property type="evidence" value="ECO:0007669"/>
    <property type="project" value="UniProtKB-SubCell"/>
</dbReference>
<dbReference type="Pfam" id="PF01547">
    <property type="entry name" value="SBP_bac_1"/>
    <property type="match status" value="1"/>
</dbReference>
<comment type="caution">
    <text evidence="3">The sequence shown here is derived from an EMBL/GenBank/DDBJ whole genome shotgun (WGS) entry which is preliminary data.</text>
</comment>
<dbReference type="PANTHER" id="PTHR43649:SF12">
    <property type="entry name" value="DIACETYLCHITOBIOSE BINDING PROTEIN DASA"/>
    <property type="match status" value="1"/>
</dbReference>
<accession>A0A1D2QS64</accession>
<organism evidence="3 4">
    <name type="scientific">Candidatus Endobugula sertula</name>
    <name type="common">Bugula neritina bacterial symbiont</name>
    <dbReference type="NCBI Taxonomy" id="62101"/>
    <lineage>
        <taxon>Bacteria</taxon>
        <taxon>Pseudomonadati</taxon>
        <taxon>Pseudomonadota</taxon>
        <taxon>Gammaproteobacteria</taxon>
        <taxon>Cellvibrionales</taxon>
        <taxon>Cellvibrionaceae</taxon>
        <taxon>Candidatus Endobugula</taxon>
    </lineage>
</organism>
<name>A0A1D2QS64_9GAMM</name>
<reference evidence="3 4" key="1">
    <citation type="journal article" date="2016" name="Appl. Environ. Microbiol.">
        <title>Lack of Overt Genome Reduction in the Bryostatin-Producing Bryozoan Symbiont "Candidatus Endobugula sertula".</title>
        <authorList>
            <person name="Miller I.J."/>
            <person name="Vanee N."/>
            <person name="Fong S.S."/>
            <person name="Lim-Fong G.E."/>
            <person name="Kwan J.C."/>
        </authorList>
    </citation>
    <scope>NUCLEOTIDE SEQUENCE [LARGE SCALE GENOMIC DNA]</scope>
    <source>
        <strain evidence="3">AB1-4</strain>
    </source>
</reference>
<dbReference type="SUPFAM" id="SSF53850">
    <property type="entry name" value="Periplasmic binding protein-like II"/>
    <property type="match status" value="1"/>
</dbReference>
<evidence type="ECO:0000256" key="1">
    <source>
        <dbReference type="ARBA" id="ARBA00004418"/>
    </source>
</evidence>
<protein>
    <recommendedName>
        <fullName evidence="5">Transcriptional antiterminator</fullName>
    </recommendedName>
</protein>
<dbReference type="Gene3D" id="3.40.190.10">
    <property type="entry name" value="Periplasmic binding protein-like II"/>
    <property type="match status" value="2"/>
</dbReference>
<dbReference type="InterPro" id="IPR006059">
    <property type="entry name" value="SBP"/>
</dbReference>
<sequence>MFKSTLGEHIFDIALPATFGIPDLVSANTLLPLDHFVSQYEPETYKQHQLYDYGDYVDGKFYGYQTDGDTYLMFYNKTMLDDPNNQQRFEQQHGYPLALPQTWEQLDDMIRFFHQPDKQQYGGSLFRTPGYGAWEWWSRFHAKGYFPLDDSLTPQINNAAGVKALQDMVDVSRYLHPNTKTDGLFENWKTFAEGNTFCNIGWGGSQKYFNGDKSSIKNKLYYSPAPGGVINGQVISCPIFNWGWNYVVSSLCPQPEIAYLFTLFASSPVMSTLSVQQNGYFDPFREEHYGNPKIQEIYSTAFLNAHKTSMKNSIPDFYLLNRSAYLSVLQENIYLACKDSLPAKQALDITASEWQVLTAKIGKSKQKTIWHSLKQKYPQPLKSLLT</sequence>
<evidence type="ECO:0000256" key="2">
    <source>
        <dbReference type="ARBA" id="ARBA00008520"/>
    </source>
</evidence>
<dbReference type="AlphaFoldDB" id="A0A1D2QS64"/>
<dbReference type="STRING" id="62101.AB835_04155"/>
<comment type="similarity">
    <text evidence="2">Belongs to the bacterial solute-binding protein 1 family.</text>
</comment>
<gene>
    <name evidence="3" type="ORF">AB835_04155</name>
</gene>
<dbReference type="InterPro" id="IPR050490">
    <property type="entry name" value="Bact_solute-bd_prot1"/>
</dbReference>
<dbReference type="EMBL" id="MDLC01000010">
    <property type="protein sequence ID" value="ODS24384.1"/>
    <property type="molecule type" value="Genomic_DNA"/>
</dbReference>
<proteinExistence type="inferred from homology"/>